<name>A0A0F9U3J9_9ZZZZ</name>
<dbReference type="EMBL" id="LAZR01000150">
    <property type="protein sequence ID" value="KKN86184.1"/>
    <property type="molecule type" value="Genomic_DNA"/>
</dbReference>
<accession>A0A0F9U3J9</accession>
<reference evidence="2" key="1">
    <citation type="journal article" date="2015" name="Nature">
        <title>Complex archaea that bridge the gap between prokaryotes and eukaryotes.</title>
        <authorList>
            <person name="Spang A."/>
            <person name="Saw J.H."/>
            <person name="Jorgensen S.L."/>
            <person name="Zaremba-Niedzwiedzka K."/>
            <person name="Martijn J."/>
            <person name="Lind A.E."/>
            <person name="van Eijk R."/>
            <person name="Schleper C."/>
            <person name="Guy L."/>
            <person name="Ettema T.J."/>
        </authorList>
    </citation>
    <scope>NUCLEOTIDE SEQUENCE</scope>
</reference>
<protein>
    <submittedName>
        <fullName evidence="2">Uncharacterized protein</fullName>
    </submittedName>
</protein>
<dbReference type="AlphaFoldDB" id="A0A0F9U3J9"/>
<gene>
    <name evidence="2" type="ORF">LCGC14_0270530</name>
</gene>
<evidence type="ECO:0000256" key="1">
    <source>
        <dbReference type="SAM" id="MobiDB-lite"/>
    </source>
</evidence>
<organism evidence="2">
    <name type="scientific">marine sediment metagenome</name>
    <dbReference type="NCBI Taxonomy" id="412755"/>
    <lineage>
        <taxon>unclassified sequences</taxon>
        <taxon>metagenomes</taxon>
        <taxon>ecological metagenomes</taxon>
    </lineage>
</organism>
<feature type="region of interest" description="Disordered" evidence="1">
    <location>
        <begin position="116"/>
        <end position="139"/>
    </location>
</feature>
<sequence>MAVARKEPGTKADIVNRLKSVGALLMRKGISGGAYFSGTSLNDIASQRDTKDHFAERLRNAANTPQVITVRARKDEPERTYMIVELDKITNLAESLEVEEDFETISEYAMRIIGDDPIPPARIPKPRKRQAPPRMNLQG</sequence>
<proteinExistence type="predicted"/>
<evidence type="ECO:0000313" key="2">
    <source>
        <dbReference type="EMBL" id="KKN86184.1"/>
    </source>
</evidence>
<comment type="caution">
    <text evidence="2">The sequence shown here is derived from an EMBL/GenBank/DDBJ whole genome shotgun (WGS) entry which is preliminary data.</text>
</comment>